<dbReference type="GO" id="GO:0005886">
    <property type="term" value="C:plasma membrane"/>
    <property type="evidence" value="ECO:0007669"/>
    <property type="project" value="UniProtKB-SubCell"/>
</dbReference>
<evidence type="ECO:0000256" key="4">
    <source>
        <dbReference type="ARBA" id="ARBA00022859"/>
    </source>
</evidence>
<gene>
    <name evidence="12" type="primary">LOC115058862</name>
</gene>
<proteinExistence type="predicted"/>
<keyword evidence="6" id="KW-1015">Disulfide bond</keyword>
<evidence type="ECO:0000256" key="7">
    <source>
        <dbReference type="ARBA" id="ARBA00023180"/>
    </source>
</evidence>
<organism evidence="12 13">
    <name type="scientific">Echeneis naucrates</name>
    <name type="common">Live sharksucker</name>
    <dbReference type="NCBI Taxonomy" id="173247"/>
    <lineage>
        <taxon>Eukaryota</taxon>
        <taxon>Metazoa</taxon>
        <taxon>Chordata</taxon>
        <taxon>Craniata</taxon>
        <taxon>Vertebrata</taxon>
        <taxon>Euteleostomi</taxon>
        <taxon>Actinopterygii</taxon>
        <taxon>Neopterygii</taxon>
        <taxon>Teleostei</taxon>
        <taxon>Neoteleostei</taxon>
        <taxon>Acanthomorphata</taxon>
        <taxon>Carangaria</taxon>
        <taxon>Carangiformes</taxon>
        <taxon>Echeneidae</taxon>
        <taxon>Echeneis</taxon>
    </lineage>
</organism>
<feature type="compositionally biased region" description="Basic and acidic residues" evidence="8">
    <location>
        <begin position="326"/>
        <end position="339"/>
    </location>
</feature>
<dbReference type="SMART" id="SM00406">
    <property type="entry name" value="IGv"/>
    <property type="match status" value="2"/>
</dbReference>
<dbReference type="Gene3D" id="2.60.40.10">
    <property type="entry name" value="Immunoglobulins"/>
    <property type="match status" value="2"/>
</dbReference>
<sequence length="350" mass="39150">MASLKLIFCLTFLFLGKMAQEAGLKASTSAHKERSFISANVGDTVSLQCFYGKDSAWIFWYKQTPGQMLRRISTFFLYDGTTRFLNEFKNDPRFHLHTDNGNLYLEIKHLRIADSGTYYCAHSHSYLLTFAEGTFVNVNGLRLNAQSSVLQSGPRTIKLGGSVTLNCTVQNGTCDGEHSVYWFKDSRESHPGLIYTHGERNDTCEREPESQTHSCLYNLVLEDLNLSHVGTYYCAVTSCGRILFGNGTELDFEDEEHSPLLNVYSLSGALAFTILLNILLAFSLNTLTKRNGSHCTELQAGASAVATADSGGYEDSDNLHYAALREPRVSRTRRQREDTQSQCVYSSVKQ</sequence>
<dbReference type="AlphaFoldDB" id="A0A665VII5"/>
<evidence type="ECO:0000256" key="2">
    <source>
        <dbReference type="ARBA" id="ARBA00022475"/>
    </source>
</evidence>
<dbReference type="SMART" id="SM00408">
    <property type="entry name" value="IGc2"/>
    <property type="match status" value="1"/>
</dbReference>
<feature type="region of interest" description="Disordered" evidence="8">
    <location>
        <begin position="326"/>
        <end position="350"/>
    </location>
</feature>
<evidence type="ECO:0000256" key="1">
    <source>
        <dbReference type="ARBA" id="ARBA00004236"/>
    </source>
</evidence>
<dbReference type="RefSeq" id="XP_029382270.1">
    <property type="nucleotide sequence ID" value="XM_029526410.1"/>
</dbReference>
<dbReference type="InterPro" id="IPR003599">
    <property type="entry name" value="Ig_sub"/>
</dbReference>
<feature type="domain" description="Ig-like" evidence="11">
    <location>
        <begin position="160"/>
        <end position="238"/>
    </location>
</feature>
<evidence type="ECO:0000313" key="12">
    <source>
        <dbReference type="Ensembl" id="ENSENLP00000031498.1"/>
    </source>
</evidence>
<evidence type="ECO:0000256" key="6">
    <source>
        <dbReference type="ARBA" id="ARBA00023157"/>
    </source>
</evidence>
<dbReference type="InterPro" id="IPR013783">
    <property type="entry name" value="Ig-like_fold"/>
</dbReference>
<feature type="domain" description="Ig-like" evidence="11">
    <location>
        <begin position="42"/>
        <end position="131"/>
    </location>
</feature>
<dbReference type="PROSITE" id="PS50835">
    <property type="entry name" value="IG_LIKE"/>
    <property type="match status" value="2"/>
</dbReference>
<keyword evidence="5 9" id="KW-0472">Membrane</keyword>
<evidence type="ECO:0000256" key="3">
    <source>
        <dbReference type="ARBA" id="ARBA00022729"/>
    </source>
</evidence>
<reference evidence="12" key="3">
    <citation type="submission" date="2025-09" db="UniProtKB">
        <authorList>
            <consortium name="Ensembl"/>
        </authorList>
    </citation>
    <scope>IDENTIFICATION</scope>
</reference>
<dbReference type="GO" id="GO:0009617">
    <property type="term" value="P:response to bacterium"/>
    <property type="evidence" value="ECO:0007669"/>
    <property type="project" value="TreeGrafter"/>
</dbReference>
<dbReference type="InterPro" id="IPR052051">
    <property type="entry name" value="TCR_complex_component"/>
</dbReference>
<dbReference type="SMART" id="SM00409">
    <property type="entry name" value="IG"/>
    <property type="match status" value="2"/>
</dbReference>
<dbReference type="Proteomes" id="UP000472264">
    <property type="component" value="Chromosome 18"/>
</dbReference>
<evidence type="ECO:0000256" key="9">
    <source>
        <dbReference type="SAM" id="Phobius"/>
    </source>
</evidence>
<feature type="compositionally biased region" description="Polar residues" evidence="8">
    <location>
        <begin position="340"/>
        <end position="350"/>
    </location>
</feature>
<keyword evidence="9" id="KW-1133">Transmembrane helix</keyword>
<feature type="chain" id="PRO_5025586668" evidence="10">
    <location>
        <begin position="20"/>
        <end position="350"/>
    </location>
</feature>
<dbReference type="GeneID" id="115058862"/>
<comment type="subcellular location">
    <subcellularLocation>
        <location evidence="1">Cell membrane</location>
    </subcellularLocation>
</comment>
<dbReference type="GO" id="GO:0002376">
    <property type="term" value="P:immune system process"/>
    <property type="evidence" value="ECO:0007669"/>
    <property type="project" value="UniProtKB-KW"/>
</dbReference>
<protein>
    <submittedName>
        <fullName evidence="12">Immunoglobulin kappa light chain-like</fullName>
    </submittedName>
</protein>
<keyword evidence="9" id="KW-0812">Transmembrane</keyword>
<dbReference type="Ensembl" id="ENSENLT00000032406.1">
    <property type="protein sequence ID" value="ENSENLP00000031498.1"/>
    <property type="gene ID" value="ENSENLG00000013927.1"/>
</dbReference>
<dbReference type="PANTHER" id="PTHR19433">
    <property type="entry name" value="T-CELL RECEPTOR ALPHA CHAIN V REGION-RELATED"/>
    <property type="match status" value="1"/>
</dbReference>
<feature type="signal peptide" evidence="10">
    <location>
        <begin position="1"/>
        <end position="19"/>
    </location>
</feature>
<keyword evidence="3 10" id="KW-0732">Signal</keyword>
<evidence type="ECO:0000256" key="5">
    <source>
        <dbReference type="ARBA" id="ARBA00023136"/>
    </source>
</evidence>
<keyword evidence="13" id="KW-1185">Reference proteome</keyword>
<name>A0A665VII5_ECHNA</name>
<evidence type="ECO:0000256" key="10">
    <source>
        <dbReference type="SAM" id="SignalP"/>
    </source>
</evidence>
<reference evidence="12" key="2">
    <citation type="submission" date="2025-08" db="UniProtKB">
        <authorList>
            <consortium name="Ensembl"/>
        </authorList>
    </citation>
    <scope>IDENTIFICATION</scope>
</reference>
<keyword evidence="2" id="KW-1003">Cell membrane</keyword>
<evidence type="ECO:0000256" key="8">
    <source>
        <dbReference type="SAM" id="MobiDB-lite"/>
    </source>
</evidence>
<keyword evidence="7" id="KW-0325">Glycoprotein</keyword>
<evidence type="ECO:0000313" key="13">
    <source>
        <dbReference type="Proteomes" id="UP000472264"/>
    </source>
</evidence>
<dbReference type="SUPFAM" id="SSF48726">
    <property type="entry name" value="Immunoglobulin"/>
    <property type="match status" value="2"/>
</dbReference>
<dbReference type="InterPro" id="IPR003598">
    <property type="entry name" value="Ig_sub2"/>
</dbReference>
<dbReference type="RefSeq" id="XP_029382269.1">
    <property type="nucleotide sequence ID" value="XM_029526409.1"/>
</dbReference>
<evidence type="ECO:0000259" key="11">
    <source>
        <dbReference type="PROSITE" id="PS50835"/>
    </source>
</evidence>
<feature type="transmembrane region" description="Helical" evidence="9">
    <location>
        <begin position="263"/>
        <end position="284"/>
    </location>
</feature>
<dbReference type="Pfam" id="PF07686">
    <property type="entry name" value="V-set"/>
    <property type="match status" value="2"/>
</dbReference>
<dbReference type="CDD" id="cd00099">
    <property type="entry name" value="IgV"/>
    <property type="match status" value="1"/>
</dbReference>
<keyword evidence="4" id="KW-0391">Immunity</keyword>
<dbReference type="InterPro" id="IPR036179">
    <property type="entry name" value="Ig-like_dom_sf"/>
</dbReference>
<reference evidence="12" key="1">
    <citation type="submission" date="2021-04" db="EMBL/GenBank/DDBJ databases">
        <authorList>
            <consortium name="Wellcome Sanger Institute Data Sharing"/>
        </authorList>
    </citation>
    <scope>NUCLEOTIDE SEQUENCE [LARGE SCALE GENOMIC DNA]</scope>
</reference>
<dbReference type="InterPro" id="IPR007110">
    <property type="entry name" value="Ig-like_dom"/>
</dbReference>
<dbReference type="PANTHER" id="PTHR19433:SF127">
    <property type="entry name" value="NITR9"/>
    <property type="match status" value="1"/>
</dbReference>
<dbReference type="InterPro" id="IPR013106">
    <property type="entry name" value="Ig_V-set"/>
</dbReference>
<accession>A0A665VII5</accession>